<evidence type="ECO:0000256" key="3">
    <source>
        <dbReference type="ARBA" id="ARBA00007616"/>
    </source>
</evidence>
<dbReference type="Gene3D" id="2.40.40.20">
    <property type="match status" value="1"/>
</dbReference>
<dbReference type="GO" id="GO:0000428">
    <property type="term" value="C:DNA-directed RNA polymerase complex"/>
    <property type="evidence" value="ECO:0007669"/>
    <property type="project" value="UniProtKB-KW"/>
</dbReference>
<dbReference type="Gene3D" id="6.10.250.2940">
    <property type="match status" value="1"/>
</dbReference>
<dbReference type="Gene3D" id="2.40.50.100">
    <property type="match status" value="1"/>
</dbReference>
<dbReference type="InterPro" id="IPR007642">
    <property type="entry name" value="RNA_pol_Rpb2_2"/>
</dbReference>
<dbReference type="GO" id="GO:0003677">
    <property type="term" value="F:DNA binding"/>
    <property type="evidence" value="ECO:0007669"/>
    <property type="project" value="InterPro"/>
</dbReference>
<dbReference type="Pfam" id="PF04560">
    <property type="entry name" value="RNA_pol_Rpb2_7"/>
    <property type="match status" value="1"/>
</dbReference>
<comment type="function">
    <text evidence="1 12">DNA-dependent RNA polymerase catalyzes the transcription of DNA into RNA using the four ribonucleoside triphosphates as substrates.</text>
</comment>
<dbReference type="SUPFAM" id="SSF64484">
    <property type="entry name" value="beta and beta-prime subunits of DNA dependent RNA-polymerase"/>
    <property type="match status" value="2"/>
</dbReference>
<dbReference type="PANTHER" id="PTHR20856">
    <property type="entry name" value="DNA-DIRECTED RNA POLYMERASE I SUBUNIT 2"/>
    <property type="match status" value="1"/>
</dbReference>
<keyword evidence="7 12" id="KW-0548">Nucleotidyltransferase</keyword>
<feature type="compositionally biased region" description="Basic and acidic residues" evidence="13">
    <location>
        <begin position="1252"/>
        <end position="1263"/>
    </location>
</feature>
<sequence length="1382" mass="157558">MGSNLKEILDNVSYPEIFLSFPNAKEKKRIESKEKAILEFYQQFACVGGDLVFSESLCEELQKKFFQQKCELGRIGRRNMNRRLNLDIPQNSTFLLPRDVLAATDHLIGMKFETGILDDDDMNHLKNKRIRSVADLLQDQFGLALGRLQHAVQKTIRRVFIRQSKPTPQTLVTPTSTSILLITTYETFFGTYPLSQVFDQTNPLTQTVHWRKVSCLGPGGLTGRTASFRSRDIHPSHYGRICPIDTSEGINVGLTGSLAIHVRIDHWWGSVESPFYEISEKAKKKKERQVVYLSPNRDEYYMIAAGNSLSLNRGIQEEQVVPARYRQEFLTIAWEQIHVRSIFPFQYFSIGGSLIPFIEHNDANRALMSSNMQRQAVPLSRSEKCIVGTGLERQTALDSRVSVIAEREGKIISTNSHKILLSSSGKTISIPLVTHRRSNKNTCMHQKPRVPRGKSIKKGQILAEGAATVGGELALGKNVLVAYMPWEGYNFEDAVLISERLVYEDIYTSFHIRKYEIQTDTTSQGSAEKITKEIPHLEKHLLRNLDRNGVVKLGSWVETGDILVGKLTPQIASESSYIAEAGLLRAIFGLEVSTSKETSLKLPIGGRGRVIDVKWIQRDPLDIMVRVYILQKREIKVGDKVAGRHGNKGIISKILPRQDMPYLQDGTPVDMVFNPLGVPSRMNVGQIFESSLGLAGDLLKKHYRIAPFDERYEQETSRKLVFSELYEASKQTKNPWVFEPEYPGKSRIFDGRTGDPFEHPVLIGKSYILKLIHQVDEKIHGRSTGPYSLVTQQPVRGRAKQGGQRIGEMEVWALEGFGVAHILQEILTYKSDHLIARQEILNATIWGKRVPNHEDPPESFRVLVRELRSLALELNHFLVSQKNFQRVIRRNNNLAYLLKRSELAPADLVMCQEKLVQEAVDTLLDSGSRGQPTRDGHNKVYKSLSDVIEDFDGDQMAVHLPLSLEAQAEARLLMFSHMNLLSPAIGDPICVPTQDMLIGLYVLTIGNRRGARGNASQVHQLVGMRGLMADPQGQMIDLPIQSNLREGLSLTEYIISCYGARKGVVDTAVRTADAGYLTCRLVEVVQHIIVRRRDCGTIQAISMGKCTGVPMFIMRPNINMVIFVDYQKQANYGYCQNTIVAYFDDPRYKKDKKGSGIVKFRYRTLEDEYRTREKDSENEYGSPENEYRTREEECKTLEDEYRTREEEYETLEDEYGIPENEYETLEDEYGILEDEYRTREEESEDEYGSPENKYRPREDKYGTLEEDSEVEHGTLEEDSEEDSEDEYGNPGEDSVLKKGVLIEHRGTKEFSLKYQKEVDRFFFILQELHILPRSSSLKLNWHFLPHDSWEETSAKIHLGQFICENEQLFMVIMEKSFTKGIG</sequence>
<dbReference type="Pfam" id="PF00623">
    <property type="entry name" value="RNA_pol_Rpb1_2"/>
    <property type="match status" value="1"/>
</dbReference>
<keyword evidence="6 12" id="KW-0808">Transferase</keyword>
<dbReference type="InterPro" id="IPR015712">
    <property type="entry name" value="DNA-dir_RNA_pol_su2"/>
</dbReference>
<evidence type="ECO:0000256" key="7">
    <source>
        <dbReference type="ARBA" id="ARBA00022695"/>
    </source>
</evidence>
<dbReference type="Gene3D" id="2.40.270.10">
    <property type="entry name" value="DNA-directed RNA polymerase, subunit 2, domain 6"/>
    <property type="match status" value="1"/>
</dbReference>
<dbReference type="Pfam" id="PF04565">
    <property type="entry name" value="RNA_pol_Rpb2_3"/>
    <property type="match status" value="1"/>
</dbReference>
<dbReference type="InterPro" id="IPR037034">
    <property type="entry name" value="RNA_pol_Rpb2_2_sf"/>
</dbReference>
<dbReference type="Gene3D" id="3.90.1100.10">
    <property type="match status" value="1"/>
</dbReference>
<feature type="domain" description="RNA polymerase N-terminal" evidence="14">
    <location>
        <begin position="858"/>
        <end position="1004"/>
    </location>
</feature>
<feature type="compositionally biased region" description="Acidic residues" evidence="13">
    <location>
        <begin position="1276"/>
        <end position="1287"/>
    </location>
</feature>
<keyword evidence="9 12" id="KW-0804">Transcription</keyword>
<dbReference type="PROSITE" id="PS01166">
    <property type="entry name" value="RNA_POL_BETA"/>
    <property type="match status" value="1"/>
</dbReference>
<gene>
    <name evidence="15" type="ordered locus">LOC_Os10g21220</name>
</gene>
<dbReference type="InterPro" id="IPR000722">
    <property type="entry name" value="RNA_pol_asu"/>
</dbReference>
<evidence type="ECO:0000256" key="8">
    <source>
        <dbReference type="ARBA" id="ARBA00022833"/>
    </source>
</evidence>
<dbReference type="InterPro" id="IPR010243">
    <property type="entry name" value="RNA_pol_bsu_bac"/>
</dbReference>
<dbReference type="InterPro" id="IPR042102">
    <property type="entry name" value="RNA_pol_Rpb1_3_sf"/>
</dbReference>
<feature type="compositionally biased region" description="Basic and acidic residues" evidence="13">
    <location>
        <begin position="1185"/>
        <end position="1205"/>
    </location>
</feature>
<keyword evidence="5 12" id="KW-0240">DNA-directed RNA polymerase</keyword>
<evidence type="ECO:0000256" key="4">
    <source>
        <dbReference type="ARBA" id="ARBA00009839"/>
    </source>
</evidence>
<dbReference type="InterPro" id="IPR007081">
    <property type="entry name" value="RNA_pol_Rpb1_5"/>
</dbReference>
<dbReference type="GO" id="GO:0006351">
    <property type="term" value="P:DNA-templated transcription"/>
    <property type="evidence" value="ECO:0007669"/>
    <property type="project" value="InterPro"/>
</dbReference>
<dbReference type="Gene3D" id="2.40.50.150">
    <property type="match status" value="1"/>
</dbReference>
<dbReference type="InterPro" id="IPR014724">
    <property type="entry name" value="RNA_pol_RPB2_OB-fold"/>
</dbReference>
<organism evidence="15">
    <name type="scientific">Oryza sativa subsp. japonica</name>
    <name type="common">Rice</name>
    <dbReference type="NCBI Taxonomy" id="39947"/>
    <lineage>
        <taxon>Eukaryota</taxon>
        <taxon>Viridiplantae</taxon>
        <taxon>Streptophyta</taxon>
        <taxon>Embryophyta</taxon>
        <taxon>Tracheophyta</taxon>
        <taxon>Spermatophyta</taxon>
        <taxon>Magnoliopsida</taxon>
        <taxon>Liliopsida</taxon>
        <taxon>Poales</taxon>
        <taxon>Poaceae</taxon>
        <taxon>BOP clade</taxon>
        <taxon>Oryzoideae</taxon>
        <taxon>Oryzeae</taxon>
        <taxon>Oryzinae</taxon>
        <taxon>Oryza</taxon>
        <taxon>Oryza sativa</taxon>
    </lineage>
</organism>
<dbReference type="EC" id="2.7.7.6" evidence="12"/>
<dbReference type="NCBIfam" id="NF001616">
    <property type="entry name" value="PRK00405.1"/>
    <property type="match status" value="1"/>
</dbReference>
<evidence type="ECO:0000256" key="11">
    <source>
        <dbReference type="RuleBase" id="RU000434"/>
    </source>
</evidence>
<evidence type="ECO:0000259" key="14">
    <source>
        <dbReference type="SMART" id="SM00663"/>
    </source>
</evidence>
<evidence type="ECO:0000256" key="2">
    <source>
        <dbReference type="ARBA" id="ARBA00006835"/>
    </source>
</evidence>
<evidence type="ECO:0000256" key="5">
    <source>
        <dbReference type="ARBA" id="ARBA00022478"/>
    </source>
</evidence>
<keyword evidence="8" id="KW-0862">Zinc</keyword>
<dbReference type="Gene3D" id="3.90.1110.10">
    <property type="entry name" value="RNA polymerase Rpb2, domain 2"/>
    <property type="match status" value="1"/>
</dbReference>
<proteinExistence type="inferred from homology"/>
<dbReference type="Pfam" id="PF04998">
    <property type="entry name" value="RNA_pol_Rpb1_5"/>
    <property type="match status" value="1"/>
</dbReference>
<comment type="catalytic activity">
    <reaction evidence="10 12">
        <text>RNA(n) + a ribonucleoside 5'-triphosphate = RNA(n+1) + diphosphate</text>
        <dbReference type="Rhea" id="RHEA:21248"/>
        <dbReference type="Rhea" id="RHEA-COMP:14527"/>
        <dbReference type="Rhea" id="RHEA-COMP:17342"/>
        <dbReference type="ChEBI" id="CHEBI:33019"/>
        <dbReference type="ChEBI" id="CHEBI:61557"/>
        <dbReference type="ChEBI" id="CHEBI:140395"/>
        <dbReference type="EC" id="2.7.7.6"/>
    </reaction>
</comment>
<feature type="compositionally biased region" description="Acidic residues" evidence="13">
    <location>
        <begin position="1206"/>
        <end position="1233"/>
    </location>
</feature>
<protein>
    <recommendedName>
        <fullName evidence="12">DNA-directed RNA polymerase subunit beta</fullName>
        <ecNumber evidence="12">2.7.7.6</ecNumber>
    </recommendedName>
</protein>
<evidence type="ECO:0000256" key="13">
    <source>
        <dbReference type="SAM" id="MobiDB-lite"/>
    </source>
</evidence>
<dbReference type="Gene3D" id="1.10.274.100">
    <property type="entry name" value="RNA polymerase Rpb1, domain 3"/>
    <property type="match status" value="1"/>
</dbReference>
<dbReference type="InterPro" id="IPR007645">
    <property type="entry name" value="RNA_pol_Rpb2_3"/>
</dbReference>
<dbReference type="GO" id="GO:0032549">
    <property type="term" value="F:ribonucleoside binding"/>
    <property type="evidence" value="ECO:0007669"/>
    <property type="project" value="InterPro"/>
</dbReference>
<accession>Q339H4</accession>
<name>Q339H4_ORYSJ</name>
<dbReference type="Gene3D" id="2.30.150.10">
    <property type="entry name" value="DNA-directed RNA polymerase, beta subunit, external 1 domain"/>
    <property type="match status" value="1"/>
</dbReference>
<evidence type="ECO:0000256" key="6">
    <source>
        <dbReference type="ARBA" id="ARBA00022679"/>
    </source>
</evidence>
<comment type="similarity">
    <text evidence="4">In the C-terminal section; belongs to the RNA polymerase beta' chain family.</text>
</comment>
<evidence type="ECO:0000256" key="12">
    <source>
        <dbReference type="RuleBase" id="RU363031"/>
    </source>
</evidence>
<dbReference type="InterPro" id="IPR042107">
    <property type="entry name" value="DNA-dir_RNA_pol_bsu_ext_1_sf"/>
</dbReference>
<dbReference type="SMART" id="SM00663">
    <property type="entry name" value="RPOLA_N"/>
    <property type="match status" value="1"/>
</dbReference>
<dbReference type="HAMAP" id="MF_01321">
    <property type="entry name" value="RNApol_bact_RpoB"/>
    <property type="match status" value="1"/>
</dbReference>
<dbReference type="GO" id="GO:0009536">
    <property type="term" value="C:plastid"/>
    <property type="evidence" value="ECO:0007669"/>
    <property type="project" value="UniProtKB-ARBA"/>
</dbReference>
<dbReference type="GO" id="GO:0003899">
    <property type="term" value="F:DNA-directed RNA polymerase activity"/>
    <property type="evidence" value="ECO:0007669"/>
    <property type="project" value="UniProtKB-EC"/>
</dbReference>
<comment type="similarity">
    <text evidence="2 11">Belongs to the RNA polymerase beta chain family.</text>
</comment>
<reference evidence="15" key="1">
    <citation type="journal article" date="2003" name="Science">
        <title>In-depth view of structure, activity, and evolution of rice chromosome 10.</title>
        <authorList>
            <consortium name="Rice Chromosome 10 Sequencing Consortium"/>
        </authorList>
    </citation>
    <scope>NUCLEOTIDE SEQUENCE [LARGE SCALE GENOMIC DNA]</scope>
</reference>
<evidence type="ECO:0000256" key="10">
    <source>
        <dbReference type="ARBA" id="ARBA00048552"/>
    </source>
</evidence>
<evidence type="ECO:0000256" key="9">
    <source>
        <dbReference type="ARBA" id="ARBA00023163"/>
    </source>
</evidence>
<dbReference type="InterPro" id="IPR007121">
    <property type="entry name" value="RNA_pol_bsu_CS"/>
</dbReference>
<dbReference type="InterPro" id="IPR007120">
    <property type="entry name" value="DNA-dir_RNAP_su2_dom"/>
</dbReference>
<reference evidence="15" key="2">
    <citation type="submission" date="2003-05" db="EMBL/GenBank/DDBJ databases">
        <authorList>
            <person name="Buell C.R."/>
            <person name="Wing R.A."/>
            <person name="McCombie W.R."/>
            <person name="Messing J."/>
            <person name="Yuan Q."/>
            <person name="Ouyang S."/>
        </authorList>
    </citation>
    <scope>NUCLEOTIDE SEQUENCE</scope>
</reference>
<evidence type="ECO:0000256" key="1">
    <source>
        <dbReference type="ARBA" id="ARBA00004026"/>
    </source>
</evidence>
<dbReference type="InterPro" id="IPR007641">
    <property type="entry name" value="RNA_pol_Rpb2_7"/>
</dbReference>
<dbReference type="InterPro" id="IPR037033">
    <property type="entry name" value="DNA-dir_RNAP_su2_hyb_sf"/>
</dbReference>
<dbReference type="InterPro" id="IPR006592">
    <property type="entry name" value="RNA_pol_N"/>
</dbReference>
<comment type="similarity">
    <text evidence="3">In the N-terminal section; belongs to the RNA polymerase beta chain family.</text>
</comment>
<dbReference type="EMBL" id="DP000086">
    <property type="protein sequence ID" value="ABB47303.2"/>
    <property type="molecule type" value="Genomic_DNA"/>
</dbReference>
<dbReference type="Pfam" id="PF00562">
    <property type="entry name" value="RNA_pol_Rpb2_6"/>
    <property type="match status" value="1"/>
</dbReference>
<dbReference type="CDD" id="cd00653">
    <property type="entry name" value="RNA_pol_B_RPB2"/>
    <property type="match status" value="1"/>
</dbReference>
<evidence type="ECO:0000313" key="15">
    <source>
        <dbReference type="EMBL" id="ABB47303.2"/>
    </source>
</evidence>
<dbReference type="Pfam" id="PF04561">
    <property type="entry name" value="RNA_pol_Rpb2_2"/>
    <property type="match status" value="1"/>
</dbReference>
<reference evidence="15" key="3">
    <citation type="submission" date="2006-07" db="EMBL/GenBank/DDBJ databases">
        <authorList>
            <person name="Buell R."/>
        </authorList>
    </citation>
    <scope>NUCLEOTIDE SEQUENCE</scope>
</reference>
<feature type="region of interest" description="Disordered" evidence="13">
    <location>
        <begin position="1170"/>
        <end position="1295"/>
    </location>
</feature>
<dbReference type="Gene3D" id="3.90.1800.10">
    <property type="entry name" value="RNA polymerase alpha subunit dimerisation domain"/>
    <property type="match status" value="1"/>
</dbReference>